<dbReference type="AlphaFoldDB" id="A0A919T8D6"/>
<keyword evidence="1" id="KW-0812">Transmembrane</keyword>
<keyword evidence="1" id="KW-0472">Membrane</keyword>
<feature type="transmembrane region" description="Helical" evidence="1">
    <location>
        <begin position="167"/>
        <end position="191"/>
    </location>
</feature>
<evidence type="ECO:0000313" key="2">
    <source>
        <dbReference type="EMBL" id="GIM89755.1"/>
    </source>
</evidence>
<accession>A0A919T8D6</accession>
<gene>
    <name evidence="2" type="ORF">Ato02nite_015480</name>
</gene>
<evidence type="ECO:0008006" key="4">
    <source>
        <dbReference type="Google" id="ProtNLM"/>
    </source>
</evidence>
<dbReference type="RefSeq" id="WP_213005717.1">
    <property type="nucleotide sequence ID" value="NZ_BOQN01000019.1"/>
</dbReference>
<evidence type="ECO:0000256" key="1">
    <source>
        <dbReference type="SAM" id="Phobius"/>
    </source>
</evidence>
<keyword evidence="3" id="KW-1185">Reference proteome</keyword>
<comment type="caution">
    <text evidence="2">The sequence shown here is derived from an EMBL/GenBank/DDBJ whole genome shotgun (WGS) entry which is preliminary data.</text>
</comment>
<feature type="transmembrane region" description="Helical" evidence="1">
    <location>
        <begin position="282"/>
        <end position="304"/>
    </location>
</feature>
<sequence>MKDLRAAGVAGALFLVAAGAAGVLQVTGHPVHASAAPLFAHWLPHVGPGTPLAVVLAFLACRYGPGLADRLPWRHLLAASYATAVAWTLSLALIDGWQRGVAGRLTTRPEYLTEVPGVISLAAMVRGFSGRILDGQPDSWTTHVSGHPPGALLLFAGLDRIGLSGGAWAGLVCIAVGALIAVAVPVTVRLIGSEEAGRAAVPFVSLFPGAIWIGVSADGLFAGVVAGGIALFAIGVVRRAAVAALAGGLLLAVGAYLSYGLVLMVVVAAAVLVAAPAGWRMAGWAAVGAVAVVGAWTAAGFDWLTGYDLVIQRYYQGLAAHRPYAYWVWANLAILVVAAGPAAAAIVRRATLGLGPAMTALRTTPRATAAPARPVVDPARPAGVLGPTRSVGVGGLAPPAGALGPSGSVGGAGLTRPAAVVEPARSVGVLGAAGRVVAAGRMRSGVAVAGRVRRGLAALAVPGRGFLLLPLAAVGAILLADLSGYSKAEVERIWLPFAVWLMAGAALLPARTRRHWLIAQAVVALVVNHIVLTVW</sequence>
<reference evidence="2 3" key="1">
    <citation type="submission" date="2021-03" db="EMBL/GenBank/DDBJ databases">
        <title>Whole genome shotgun sequence of Actinoplanes toevensis NBRC 105298.</title>
        <authorList>
            <person name="Komaki H."/>
            <person name="Tamura T."/>
        </authorList>
    </citation>
    <scope>NUCLEOTIDE SEQUENCE [LARGE SCALE GENOMIC DNA]</scope>
    <source>
        <strain evidence="2 3">NBRC 105298</strain>
    </source>
</reference>
<feature type="transmembrane region" description="Helical" evidence="1">
    <location>
        <begin position="456"/>
        <end position="480"/>
    </location>
</feature>
<feature type="transmembrane region" description="Helical" evidence="1">
    <location>
        <begin position="203"/>
        <end position="236"/>
    </location>
</feature>
<dbReference type="EMBL" id="BOQN01000019">
    <property type="protein sequence ID" value="GIM89755.1"/>
    <property type="molecule type" value="Genomic_DNA"/>
</dbReference>
<organism evidence="2 3">
    <name type="scientific">Paractinoplanes toevensis</name>
    <dbReference type="NCBI Taxonomy" id="571911"/>
    <lineage>
        <taxon>Bacteria</taxon>
        <taxon>Bacillati</taxon>
        <taxon>Actinomycetota</taxon>
        <taxon>Actinomycetes</taxon>
        <taxon>Micromonosporales</taxon>
        <taxon>Micromonosporaceae</taxon>
        <taxon>Paractinoplanes</taxon>
    </lineage>
</organism>
<evidence type="ECO:0000313" key="3">
    <source>
        <dbReference type="Proteomes" id="UP000677082"/>
    </source>
</evidence>
<name>A0A919T8D6_9ACTN</name>
<feature type="transmembrane region" description="Helical" evidence="1">
    <location>
        <begin position="492"/>
        <end position="510"/>
    </location>
</feature>
<dbReference type="Proteomes" id="UP000677082">
    <property type="component" value="Unassembled WGS sequence"/>
</dbReference>
<proteinExistence type="predicted"/>
<feature type="transmembrane region" description="Helical" evidence="1">
    <location>
        <begin position="45"/>
        <end position="64"/>
    </location>
</feature>
<feature type="transmembrane region" description="Helical" evidence="1">
    <location>
        <begin position="517"/>
        <end position="534"/>
    </location>
</feature>
<feature type="transmembrane region" description="Helical" evidence="1">
    <location>
        <begin position="242"/>
        <end position="275"/>
    </location>
</feature>
<protein>
    <recommendedName>
        <fullName evidence="4">Integral membrane protein</fullName>
    </recommendedName>
</protein>
<keyword evidence="1" id="KW-1133">Transmembrane helix</keyword>
<feature type="transmembrane region" description="Helical" evidence="1">
    <location>
        <begin position="324"/>
        <end position="347"/>
    </location>
</feature>